<gene>
    <name evidence="1" type="ORF">FA95DRAFT_1658834</name>
</gene>
<accession>A0ACB8R5C8</accession>
<evidence type="ECO:0000313" key="1">
    <source>
        <dbReference type="EMBL" id="KAI0038970.1"/>
    </source>
</evidence>
<protein>
    <submittedName>
        <fullName evidence="1">Uncharacterized protein</fullName>
    </submittedName>
</protein>
<keyword evidence="2" id="KW-1185">Reference proteome</keyword>
<dbReference type="Proteomes" id="UP000814033">
    <property type="component" value="Unassembled WGS sequence"/>
</dbReference>
<sequence>MTRTRKSQRVVSDDDEENQPAENSEGAPVKKQKAQHKPASPEADGGEEREAMPSRHVRRQENQQNVASLTFLSIPDLTVDANSEPSSQGVSSAAGESAQAVASAPLVHGNDSSTAHKSKPTASAQSFARDDLFGESSENDSEGTDQEPEKDEQWVPDDEPEGAGGEGASKAARTINAQFKKAVPQWDSTDAEPVTLDAEQRELMRAVDKHLNFTDLDNPAPAPETTTVRSSAPRSKATSTSARSKGKGAAVPQTATLNNGRVGVAPEARPFSSFILLTLASKPRNNDGRAGAPRVVEVSDGSEDEGHANSNGRRSSDGQPRASHVRVPPSVDTSPAALEAEERLHVDARGIQSKANTPGMGASADRGGKWPAWTNVVPPEKGRRMTMGDQTQQVQAVLKRTCAKEVPRILCFRNTYPSDGARTFYLIDGLKNAARALGYSDILARLEQEPAYHELLIKIPEARISIFRGDVKRGADDTVKRAYHLNRIPDAVYVKNMKRVLTEGLNGRLYVFPADISKMTFDTSSPFCHKAITDILHDKFFGARAVHRFPTADYKAVSPKGDTPVIPPVMLALVATIIDAGLVSHSLSPGAATKVDFHADKFKVVYEEHIHRLRRLKKRSESGFWGLLGLLYSKASKGSADPDTLEPPLESDGDDNDDDDDDDVVDNDGFAANFAR</sequence>
<reference evidence="1" key="2">
    <citation type="journal article" date="2022" name="New Phytol.">
        <title>Evolutionary transition to the ectomycorrhizal habit in the genomes of a hyperdiverse lineage of mushroom-forming fungi.</title>
        <authorList>
            <person name="Looney B."/>
            <person name="Miyauchi S."/>
            <person name="Morin E."/>
            <person name="Drula E."/>
            <person name="Courty P.E."/>
            <person name="Kohler A."/>
            <person name="Kuo A."/>
            <person name="LaButti K."/>
            <person name="Pangilinan J."/>
            <person name="Lipzen A."/>
            <person name="Riley R."/>
            <person name="Andreopoulos W."/>
            <person name="He G."/>
            <person name="Johnson J."/>
            <person name="Nolan M."/>
            <person name="Tritt A."/>
            <person name="Barry K.W."/>
            <person name="Grigoriev I.V."/>
            <person name="Nagy L.G."/>
            <person name="Hibbett D."/>
            <person name="Henrissat B."/>
            <person name="Matheny P.B."/>
            <person name="Labbe J."/>
            <person name="Martin F.M."/>
        </authorList>
    </citation>
    <scope>NUCLEOTIDE SEQUENCE</scope>
    <source>
        <strain evidence="1">FP105234-sp</strain>
    </source>
</reference>
<dbReference type="EMBL" id="MU276380">
    <property type="protein sequence ID" value="KAI0038970.1"/>
    <property type="molecule type" value="Genomic_DNA"/>
</dbReference>
<name>A0ACB8R5C8_9AGAM</name>
<evidence type="ECO:0000313" key="2">
    <source>
        <dbReference type="Proteomes" id="UP000814033"/>
    </source>
</evidence>
<organism evidence="1 2">
    <name type="scientific">Auriscalpium vulgare</name>
    <dbReference type="NCBI Taxonomy" id="40419"/>
    <lineage>
        <taxon>Eukaryota</taxon>
        <taxon>Fungi</taxon>
        <taxon>Dikarya</taxon>
        <taxon>Basidiomycota</taxon>
        <taxon>Agaricomycotina</taxon>
        <taxon>Agaricomycetes</taxon>
        <taxon>Russulales</taxon>
        <taxon>Auriscalpiaceae</taxon>
        <taxon>Auriscalpium</taxon>
    </lineage>
</organism>
<proteinExistence type="predicted"/>
<reference evidence="1" key="1">
    <citation type="submission" date="2021-02" db="EMBL/GenBank/DDBJ databases">
        <authorList>
            <consortium name="DOE Joint Genome Institute"/>
            <person name="Ahrendt S."/>
            <person name="Looney B.P."/>
            <person name="Miyauchi S."/>
            <person name="Morin E."/>
            <person name="Drula E."/>
            <person name="Courty P.E."/>
            <person name="Chicoki N."/>
            <person name="Fauchery L."/>
            <person name="Kohler A."/>
            <person name="Kuo A."/>
            <person name="Labutti K."/>
            <person name="Pangilinan J."/>
            <person name="Lipzen A."/>
            <person name="Riley R."/>
            <person name="Andreopoulos W."/>
            <person name="He G."/>
            <person name="Johnson J."/>
            <person name="Barry K.W."/>
            <person name="Grigoriev I.V."/>
            <person name="Nagy L."/>
            <person name="Hibbett D."/>
            <person name="Henrissat B."/>
            <person name="Matheny P.B."/>
            <person name="Labbe J."/>
            <person name="Martin F."/>
        </authorList>
    </citation>
    <scope>NUCLEOTIDE SEQUENCE</scope>
    <source>
        <strain evidence="1">FP105234-sp</strain>
    </source>
</reference>
<comment type="caution">
    <text evidence="1">The sequence shown here is derived from an EMBL/GenBank/DDBJ whole genome shotgun (WGS) entry which is preliminary data.</text>
</comment>